<organism evidence="1 2">
    <name type="scientific">Senna tora</name>
    <dbReference type="NCBI Taxonomy" id="362788"/>
    <lineage>
        <taxon>Eukaryota</taxon>
        <taxon>Viridiplantae</taxon>
        <taxon>Streptophyta</taxon>
        <taxon>Embryophyta</taxon>
        <taxon>Tracheophyta</taxon>
        <taxon>Spermatophyta</taxon>
        <taxon>Magnoliopsida</taxon>
        <taxon>eudicotyledons</taxon>
        <taxon>Gunneridae</taxon>
        <taxon>Pentapetalae</taxon>
        <taxon>rosids</taxon>
        <taxon>fabids</taxon>
        <taxon>Fabales</taxon>
        <taxon>Fabaceae</taxon>
        <taxon>Caesalpinioideae</taxon>
        <taxon>Cassia clade</taxon>
        <taxon>Senna</taxon>
    </lineage>
</organism>
<dbReference type="Proteomes" id="UP000634136">
    <property type="component" value="Unassembled WGS sequence"/>
</dbReference>
<keyword evidence="2" id="KW-1185">Reference proteome</keyword>
<sequence length="87" mass="9260">MGESVSAVIQKKLPPKCKDQGMFPISCKIGNMGIHKAMCDLGASINVMPLSMYNALGAGELKKIGVIIQLADRSVVYPKGVLEDVLV</sequence>
<evidence type="ECO:0000313" key="2">
    <source>
        <dbReference type="Proteomes" id="UP000634136"/>
    </source>
</evidence>
<proteinExistence type="predicted"/>
<comment type="caution">
    <text evidence="1">The sequence shown here is derived from an EMBL/GenBank/DDBJ whole genome shotgun (WGS) entry which is preliminary data.</text>
</comment>
<dbReference type="PANTHER" id="PTHR33067">
    <property type="entry name" value="RNA-DIRECTED DNA POLYMERASE-RELATED"/>
    <property type="match status" value="1"/>
</dbReference>
<dbReference type="EMBL" id="JAAIUW010000005">
    <property type="protein sequence ID" value="KAF7832930.1"/>
    <property type="molecule type" value="Genomic_DNA"/>
</dbReference>
<keyword evidence="1" id="KW-0548">Nucleotidyltransferase</keyword>
<dbReference type="AlphaFoldDB" id="A0A834WV39"/>
<name>A0A834WV39_9FABA</name>
<dbReference type="Gene3D" id="2.40.70.10">
    <property type="entry name" value="Acid Proteases"/>
    <property type="match status" value="1"/>
</dbReference>
<keyword evidence="1" id="KW-0239">DNA-directed DNA polymerase</keyword>
<dbReference type="InterPro" id="IPR021109">
    <property type="entry name" value="Peptidase_aspartic_dom_sf"/>
</dbReference>
<dbReference type="PANTHER" id="PTHR33067:SF15">
    <property type="entry name" value="RNA-DIRECTED DNA POLYMERASE"/>
    <property type="match status" value="1"/>
</dbReference>
<dbReference type="GO" id="GO:0003887">
    <property type="term" value="F:DNA-directed DNA polymerase activity"/>
    <property type="evidence" value="ECO:0007669"/>
    <property type="project" value="UniProtKB-KW"/>
</dbReference>
<evidence type="ECO:0000313" key="1">
    <source>
        <dbReference type="EMBL" id="KAF7832930.1"/>
    </source>
</evidence>
<dbReference type="OrthoDB" id="1417277at2759"/>
<protein>
    <submittedName>
        <fullName evidence="1">DNA-directed DNA polymerase</fullName>
    </submittedName>
</protein>
<keyword evidence="1" id="KW-0808">Transferase</keyword>
<accession>A0A834WV39</accession>
<gene>
    <name evidence="1" type="ORF">G2W53_015263</name>
</gene>
<reference evidence="1" key="1">
    <citation type="submission" date="2020-09" db="EMBL/GenBank/DDBJ databases">
        <title>Genome-Enabled Discovery of Anthraquinone Biosynthesis in Senna tora.</title>
        <authorList>
            <person name="Kang S.-H."/>
            <person name="Pandey R.P."/>
            <person name="Lee C.-M."/>
            <person name="Sim J.-S."/>
            <person name="Jeong J.-T."/>
            <person name="Choi B.-S."/>
            <person name="Jung M."/>
            <person name="Ginzburg D."/>
            <person name="Zhao K."/>
            <person name="Won S.Y."/>
            <person name="Oh T.-J."/>
            <person name="Yu Y."/>
            <person name="Kim N.-H."/>
            <person name="Lee O.R."/>
            <person name="Lee T.-H."/>
            <person name="Bashyal P."/>
            <person name="Kim T.-S."/>
            <person name="Lee W.-H."/>
            <person name="Kawkins C."/>
            <person name="Kim C.-K."/>
            <person name="Kim J.S."/>
            <person name="Ahn B.O."/>
            <person name="Rhee S.Y."/>
            <person name="Sohng J.K."/>
        </authorList>
    </citation>
    <scope>NUCLEOTIDE SEQUENCE</scope>
    <source>
        <tissue evidence="1">Leaf</tissue>
    </source>
</reference>